<dbReference type="Pfam" id="PF00069">
    <property type="entry name" value="Pkinase"/>
    <property type="match status" value="3"/>
</dbReference>
<evidence type="ECO:0000256" key="1">
    <source>
        <dbReference type="ARBA" id="ARBA00022574"/>
    </source>
</evidence>
<evidence type="ECO:0000259" key="10">
    <source>
        <dbReference type="PROSITE" id="PS50202"/>
    </source>
</evidence>
<proteinExistence type="predicted"/>
<dbReference type="SMART" id="SM00220">
    <property type="entry name" value="S_TKc"/>
    <property type="match status" value="3"/>
</dbReference>
<dbReference type="HOGENOM" id="CLU_005151_0_0_1"/>
<evidence type="ECO:0000256" key="7">
    <source>
        <dbReference type="PROSITE-ProRule" id="PRU00221"/>
    </source>
</evidence>
<dbReference type="InterPro" id="IPR001680">
    <property type="entry name" value="WD40_rpt"/>
</dbReference>
<feature type="domain" description="Protein kinase" evidence="9">
    <location>
        <begin position="37"/>
        <end position="310"/>
    </location>
</feature>
<evidence type="ECO:0000256" key="2">
    <source>
        <dbReference type="ARBA" id="ARBA00022679"/>
    </source>
</evidence>
<dbReference type="PRINTS" id="PR00320">
    <property type="entry name" value="GPROTEINBRPT"/>
</dbReference>
<evidence type="ECO:0000256" key="3">
    <source>
        <dbReference type="ARBA" id="ARBA00022737"/>
    </source>
</evidence>
<dbReference type="PROSITE" id="PS50294">
    <property type="entry name" value="WD_REPEATS_REGION"/>
    <property type="match status" value="4"/>
</dbReference>
<sequence length="1340" mass="152154">MDGEDTTCYLLDSRLRDTNAEPTDLPLSLLKEITKNFSDKLEIGRGGFGVVYRGVLPNGMVAVKKLSADIQIEDQSFQDEIVCLMRAKHKNIVRFLGYCADTQGIMKEYMGRYVLADVRVRLLCFEYIRNGSLDRLITDEYGGLGWAERYRIIKGICQGLCYLHEEQKIVHLDLKPQNILLDQNIVPKITDFGLSRLFDEQKTRTITAKQCGTWGYMAPEYLKDGVITFKADIFSLGVIILEVISGKERRTENVHKNWTNRLQRTLSYTSAQAYCQQVERCIEIASNCMETDRHKRPSIGDVISMLNATEVGCQEAETVESTELLGIHPVELRFVFEPNKLIPCSLHLTNSTAYRVAFRVSPRRPDMYFTEWLCGVVPPMCTYTLIVVMKERQQPLLDLDADEFVLEQSSIMDENDLNVISQGKADTEYNTFFAEIEEKSAVKVQEKKLRAVCDPRGKTASEIMSTMDFEKMVTMDMHLTKPWILTGHFNGYICIWNHQTKKMVNSIEVTREQEVLTAKFVSRKQWIVAGGGDGQIYVYSYNTMKIVTSFDALSNQITSLAVHPTQPYVLSTSYDLIIKMWDWENGWKCTRVFKEEHSSSVMQVAFNPKDTTVFTSVSKDLTLKIWSVDSPRSKLTLQGHSCSVRCLDYFTSGDKQYVITGSDDGTAKIWDMHTKRCVKTLEGHANRVTAVCSHPELPILMTGSRDGTVRLWNSYTFRLEGILNFGLRKVHALGCMKGSRRVVIGHSYGIAITEIDLEENVTALFLLETSTSIDTQEEDSVLGEPTVLQGVLDNGEMIAVKKLERTSGIHARRFQNEANNLLELEHKNVVKLIGSCCQAERQVVEHDGKYVFTDVVDKLLCYEYLPNGSLDNYIYDESNEFGWPMRFKIIMGICNGIHFLHKERNEAIIHMNLKPSNILLGDNMVPKIADFGLSRLFGQEQTRLITQNVVGWIGYIAPEYYYRGEISEKSDIFSLGILILEIVTGLKNDSTSQEVSSRILIDNVRKNWLKSSQITSKYPSLEEDDLLQAKRCIEIGLNCVETDPKKRPTIGEIIVKLTDKGTEVKQGVLPNGELVAVKKLLDSVTAVNQDKQFQSEAGILIDLNHKNIVKLIGYCYEIRKEVVENNRKFFFVETPKKLLCYEYLPTGSLDKYIYGESSELKWDMRFKIIEGICQGLKFLHELKRPIIHLDLKPGNVLLDDNMMPKIADFGLSRLLGEEQTRTRTLTVVGSIGYIAPEYRYSGEISTKSDIFSLGVLIIEIVTGLKVDSSSQDVTSKGFIENVRNNWAKMPQIASNYPLLEANCLQQVKRCIDIALACVDKNPKGRPSIGEIVDRLNWRKG</sequence>
<protein>
    <recommendedName>
        <fullName evidence="13">Protein kinase domain-containing protein</fullName>
    </recommendedName>
</protein>
<dbReference type="PROSITE" id="PS00678">
    <property type="entry name" value="WD_REPEATS_1"/>
    <property type="match status" value="1"/>
</dbReference>
<feature type="binding site" evidence="8">
    <location>
        <position position="65"/>
    </location>
    <ligand>
        <name>ATP</name>
        <dbReference type="ChEBI" id="CHEBI:30616"/>
    </ligand>
</feature>
<dbReference type="GO" id="GO:0004672">
    <property type="term" value="F:protein kinase activity"/>
    <property type="evidence" value="ECO:0007669"/>
    <property type="project" value="InterPro"/>
</dbReference>
<dbReference type="eggNOG" id="KOG0276">
    <property type="taxonomic scope" value="Eukaryota"/>
</dbReference>
<feature type="domain" description="Protein kinase" evidence="9">
    <location>
        <begin position="1044"/>
        <end position="1338"/>
    </location>
</feature>
<dbReference type="PROSITE" id="PS50202">
    <property type="entry name" value="MSP"/>
    <property type="match status" value="1"/>
</dbReference>
<evidence type="ECO:0000256" key="8">
    <source>
        <dbReference type="PROSITE-ProRule" id="PRU10141"/>
    </source>
</evidence>
<dbReference type="PROSITE" id="PS50011">
    <property type="entry name" value="PROTEIN_KINASE_DOM"/>
    <property type="match status" value="3"/>
</dbReference>
<dbReference type="PANTHER" id="PTHR45707">
    <property type="entry name" value="C2 CALCIUM/LIPID-BINDING PLANT PHOSPHORIBOSYLTRANSFERASE FAMILY PROTEIN"/>
    <property type="match status" value="1"/>
</dbReference>
<dbReference type="Gene3D" id="1.10.510.10">
    <property type="entry name" value="Transferase(Phosphotransferase) domain 1"/>
    <property type="match status" value="3"/>
</dbReference>
<dbReference type="Pfam" id="PF00400">
    <property type="entry name" value="WD40"/>
    <property type="match status" value="4"/>
</dbReference>
<dbReference type="OMA" id="CIFAEYT"/>
<dbReference type="InterPro" id="IPR008962">
    <property type="entry name" value="PapD-like_sf"/>
</dbReference>
<dbReference type="SUPFAM" id="SSF50978">
    <property type="entry name" value="WD40 repeat-like"/>
    <property type="match status" value="1"/>
</dbReference>
<evidence type="ECO:0008006" key="13">
    <source>
        <dbReference type="Google" id="ProtNLM"/>
    </source>
</evidence>
<feature type="repeat" description="WD" evidence="7">
    <location>
        <begin position="681"/>
        <end position="713"/>
    </location>
</feature>
<dbReference type="SUPFAM" id="SSF49354">
    <property type="entry name" value="PapD-like"/>
    <property type="match status" value="1"/>
</dbReference>
<dbReference type="PROSITE" id="PS50082">
    <property type="entry name" value="WD_REPEATS_2"/>
    <property type="match status" value="4"/>
</dbReference>
<feature type="domain" description="MSP" evidence="10">
    <location>
        <begin position="324"/>
        <end position="454"/>
    </location>
</feature>
<evidence type="ECO:0000313" key="12">
    <source>
        <dbReference type="Proteomes" id="UP000008022"/>
    </source>
</evidence>
<dbReference type="InterPro" id="IPR015943">
    <property type="entry name" value="WD40/YVTN_repeat-like_dom_sf"/>
</dbReference>
<dbReference type="InterPro" id="IPR036322">
    <property type="entry name" value="WD40_repeat_dom_sf"/>
</dbReference>
<feature type="repeat" description="WD" evidence="7">
    <location>
        <begin position="637"/>
        <end position="680"/>
    </location>
</feature>
<dbReference type="PROSITE" id="PS00108">
    <property type="entry name" value="PROTEIN_KINASE_ST"/>
    <property type="match status" value="2"/>
</dbReference>
<dbReference type="InterPro" id="IPR013783">
    <property type="entry name" value="Ig-like_fold"/>
</dbReference>
<dbReference type="FunFam" id="3.30.200.20:FF:000465">
    <property type="entry name" value="Cysteine-rich receptor-like protein kinase 6"/>
    <property type="match status" value="1"/>
</dbReference>
<dbReference type="SMART" id="SM00320">
    <property type="entry name" value="WD40"/>
    <property type="match status" value="6"/>
</dbReference>
<dbReference type="InterPro" id="IPR020472">
    <property type="entry name" value="WD40_PAC1"/>
</dbReference>
<dbReference type="SUPFAM" id="SSF56112">
    <property type="entry name" value="Protein kinase-like (PK-like)"/>
    <property type="match status" value="3"/>
</dbReference>
<reference evidence="11" key="2">
    <citation type="submission" date="2015-06" db="UniProtKB">
        <authorList>
            <consortium name="EnsemblPlants"/>
        </authorList>
    </citation>
    <scope>IDENTIFICATION</scope>
</reference>
<dbReference type="GO" id="GO:0005524">
    <property type="term" value="F:ATP binding"/>
    <property type="evidence" value="ECO:0007669"/>
    <property type="project" value="UniProtKB-UniRule"/>
</dbReference>
<evidence type="ECO:0000256" key="4">
    <source>
        <dbReference type="ARBA" id="ARBA00022741"/>
    </source>
</evidence>
<keyword evidence="5" id="KW-0418">Kinase</keyword>
<accession>A0A0E0R611</accession>
<evidence type="ECO:0000259" key="9">
    <source>
        <dbReference type="PROSITE" id="PS50011"/>
    </source>
</evidence>
<evidence type="ECO:0000256" key="5">
    <source>
        <dbReference type="ARBA" id="ARBA00022777"/>
    </source>
</evidence>
<keyword evidence="6 8" id="KW-0067">ATP-binding</keyword>
<feature type="repeat" description="WD" evidence="7">
    <location>
        <begin position="594"/>
        <end position="636"/>
    </location>
</feature>
<dbReference type="Gramene" id="ORUFI11G07510.1">
    <property type="protein sequence ID" value="ORUFI11G07510.1"/>
    <property type="gene ID" value="ORUFI11G07510"/>
</dbReference>
<dbReference type="InterPro" id="IPR000535">
    <property type="entry name" value="MSP_dom"/>
</dbReference>
<evidence type="ECO:0000256" key="6">
    <source>
        <dbReference type="ARBA" id="ARBA00022840"/>
    </source>
</evidence>
<feature type="repeat" description="WD" evidence="7">
    <location>
        <begin position="550"/>
        <end position="582"/>
    </location>
</feature>
<dbReference type="InterPro" id="IPR008271">
    <property type="entry name" value="Ser/Thr_kinase_AS"/>
</dbReference>
<keyword evidence="3" id="KW-0677">Repeat</keyword>
<dbReference type="Pfam" id="PF00635">
    <property type="entry name" value="Motile_Sperm"/>
    <property type="match status" value="1"/>
</dbReference>
<dbReference type="InterPro" id="IPR019775">
    <property type="entry name" value="WD40_repeat_CS"/>
</dbReference>
<dbReference type="Proteomes" id="UP000008022">
    <property type="component" value="Unassembled WGS sequence"/>
</dbReference>
<dbReference type="PROSITE" id="PS00107">
    <property type="entry name" value="PROTEIN_KINASE_ATP"/>
    <property type="match status" value="1"/>
</dbReference>
<dbReference type="Gene3D" id="2.130.10.10">
    <property type="entry name" value="YVTN repeat-like/Quinoprotein amine dehydrogenase"/>
    <property type="match status" value="1"/>
</dbReference>
<feature type="domain" description="Protein kinase" evidence="9">
    <location>
        <begin position="767"/>
        <end position="1055"/>
    </location>
</feature>
<dbReference type="Gene3D" id="3.30.200.20">
    <property type="entry name" value="Phosphorylase Kinase, domain 1"/>
    <property type="match status" value="2"/>
</dbReference>
<reference evidence="12" key="1">
    <citation type="submission" date="2013-06" db="EMBL/GenBank/DDBJ databases">
        <authorList>
            <person name="Zhao Q."/>
        </authorList>
    </citation>
    <scope>NUCLEOTIDE SEQUENCE</scope>
    <source>
        <strain evidence="12">cv. W1943</strain>
    </source>
</reference>
<organism evidence="11 12">
    <name type="scientific">Oryza rufipogon</name>
    <name type="common">Brownbeard rice</name>
    <name type="synonym">Asian wild rice</name>
    <dbReference type="NCBI Taxonomy" id="4529"/>
    <lineage>
        <taxon>Eukaryota</taxon>
        <taxon>Viridiplantae</taxon>
        <taxon>Streptophyta</taxon>
        <taxon>Embryophyta</taxon>
        <taxon>Tracheophyta</taxon>
        <taxon>Spermatophyta</taxon>
        <taxon>Magnoliopsida</taxon>
        <taxon>Liliopsida</taxon>
        <taxon>Poales</taxon>
        <taxon>Poaceae</taxon>
        <taxon>BOP clade</taxon>
        <taxon>Oryzoideae</taxon>
        <taxon>Oryzeae</taxon>
        <taxon>Oryzinae</taxon>
        <taxon>Oryza</taxon>
    </lineage>
</organism>
<dbReference type="InterPro" id="IPR011009">
    <property type="entry name" value="Kinase-like_dom_sf"/>
</dbReference>
<dbReference type="InterPro" id="IPR017441">
    <property type="entry name" value="Protein_kinase_ATP_BS"/>
</dbReference>
<dbReference type="EnsemblPlants" id="ORUFI11G07510.1">
    <property type="protein sequence ID" value="ORUFI11G07510.1"/>
    <property type="gene ID" value="ORUFI11G07510"/>
</dbReference>
<keyword evidence="12" id="KW-1185">Reference proteome</keyword>
<evidence type="ECO:0000313" key="11">
    <source>
        <dbReference type="EnsemblPlants" id="ORUFI11G07510.1"/>
    </source>
</evidence>
<keyword evidence="4 8" id="KW-0547">Nucleotide-binding</keyword>
<keyword evidence="2" id="KW-0808">Transferase</keyword>
<keyword evidence="1 7" id="KW-0853">WD repeat</keyword>
<dbReference type="FunFam" id="1.10.510.10:FF:000625">
    <property type="entry name" value="Cysteine-rich receptor-like protein kinase 6"/>
    <property type="match status" value="1"/>
</dbReference>
<dbReference type="InterPro" id="IPR000719">
    <property type="entry name" value="Prot_kinase_dom"/>
</dbReference>
<dbReference type="STRING" id="4529.A0A0E0R611"/>
<dbReference type="FunFam" id="1.10.510.10:FF:000870">
    <property type="entry name" value="OSJNBa0016N04.16-like protein"/>
    <property type="match status" value="2"/>
</dbReference>
<dbReference type="Gene3D" id="2.60.40.10">
    <property type="entry name" value="Immunoglobulins"/>
    <property type="match status" value="1"/>
</dbReference>
<dbReference type="CDD" id="cd00200">
    <property type="entry name" value="WD40"/>
    <property type="match status" value="1"/>
</dbReference>
<name>A0A0E0R611_ORYRU</name>